<dbReference type="EMBL" id="BMGT01000002">
    <property type="protein sequence ID" value="GGG72529.1"/>
    <property type="molecule type" value="Genomic_DNA"/>
</dbReference>
<comment type="caution">
    <text evidence="1">The sequence shown here is derived from an EMBL/GenBank/DDBJ whole genome shotgun (WGS) entry which is preliminary data.</text>
</comment>
<keyword evidence="2" id="KW-1185">Reference proteome</keyword>
<evidence type="ECO:0000313" key="2">
    <source>
        <dbReference type="Proteomes" id="UP000647241"/>
    </source>
</evidence>
<proteinExistence type="predicted"/>
<protein>
    <submittedName>
        <fullName evidence="1">Uncharacterized protein</fullName>
    </submittedName>
</protein>
<name>A0A917H9Q0_9BACT</name>
<reference evidence="1" key="1">
    <citation type="journal article" date="2014" name="Int. J. Syst. Evol. Microbiol.">
        <title>Complete genome sequence of Corynebacterium casei LMG S-19264T (=DSM 44701T), isolated from a smear-ripened cheese.</title>
        <authorList>
            <consortium name="US DOE Joint Genome Institute (JGI-PGF)"/>
            <person name="Walter F."/>
            <person name="Albersmeier A."/>
            <person name="Kalinowski J."/>
            <person name="Ruckert C."/>
        </authorList>
    </citation>
    <scope>NUCLEOTIDE SEQUENCE</scope>
    <source>
        <strain evidence="1">CGMCC 1.12997</strain>
    </source>
</reference>
<dbReference type="Proteomes" id="UP000647241">
    <property type="component" value="Unassembled WGS sequence"/>
</dbReference>
<evidence type="ECO:0000313" key="1">
    <source>
        <dbReference type="EMBL" id="GGG72529.1"/>
    </source>
</evidence>
<reference evidence="1" key="2">
    <citation type="submission" date="2020-09" db="EMBL/GenBank/DDBJ databases">
        <authorList>
            <person name="Sun Q."/>
            <person name="Zhou Y."/>
        </authorList>
    </citation>
    <scope>NUCLEOTIDE SEQUENCE</scope>
    <source>
        <strain evidence="1">CGMCC 1.12997</strain>
    </source>
</reference>
<organism evidence="1 2">
    <name type="scientific">Edaphobacter dinghuensis</name>
    <dbReference type="NCBI Taxonomy" id="1560005"/>
    <lineage>
        <taxon>Bacteria</taxon>
        <taxon>Pseudomonadati</taxon>
        <taxon>Acidobacteriota</taxon>
        <taxon>Terriglobia</taxon>
        <taxon>Terriglobales</taxon>
        <taxon>Acidobacteriaceae</taxon>
        <taxon>Edaphobacter</taxon>
    </lineage>
</organism>
<accession>A0A917H9Q0</accession>
<gene>
    <name evidence="1" type="ORF">GCM10011585_13660</name>
</gene>
<sequence>MRSGDMVDVSVGDDDLLDGKLMLFKSAYNAGDIVAGIDHDGLMRDFVAKDGAVALERAYDEDFVDHGLRLIVCAVDSGVTA</sequence>
<dbReference type="AlphaFoldDB" id="A0A917H9Q0"/>